<reference evidence="1" key="2">
    <citation type="submission" date="2018-04" db="EMBL/GenBank/DDBJ databases">
        <title>OnivRS2 (Oryza nivara Reference Sequence Version 2).</title>
        <authorList>
            <person name="Zhang J."/>
            <person name="Kudrna D."/>
            <person name="Lee S."/>
            <person name="Talag J."/>
            <person name="Rajasekar S."/>
            <person name="Welchert J."/>
            <person name="Hsing Y.-I."/>
            <person name="Wing R.A."/>
        </authorList>
    </citation>
    <scope>NUCLEOTIDE SEQUENCE [LARGE SCALE GENOMIC DNA]</scope>
    <source>
        <strain evidence="1">SL10</strain>
    </source>
</reference>
<evidence type="ECO:0000313" key="1">
    <source>
        <dbReference type="EnsemblPlants" id="ONIVA04G02300.3"/>
    </source>
</evidence>
<dbReference type="Gramene" id="ONIVA04G02300.3">
    <property type="protein sequence ID" value="ONIVA04G02300.3"/>
    <property type="gene ID" value="ONIVA04G02300"/>
</dbReference>
<keyword evidence="2" id="KW-1185">Reference proteome</keyword>
<protein>
    <submittedName>
        <fullName evidence="1">Uncharacterized protein</fullName>
    </submittedName>
</protein>
<dbReference type="Proteomes" id="UP000006591">
    <property type="component" value="Chromosome 4"/>
</dbReference>
<accession>A0A0E0GXS1</accession>
<name>A0A0E0GXS1_ORYNI</name>
<evidence type="ECO:0000313" key="2">
    <source>
        <dbReference type="Proteomes" id="UP000006591"/>
    </source>
</evidence>
<organism evidence="1">
    <name type="scientific">Oryza nivara</name>
    <name type="common">Indian wild rice</name>
    <name type="synonym">Oryza sativa f. spontanea</name>
    <dbReference type="NCBI Taxonomy" id="4536"/>
    <lineage>
        <taxon>Eukaryota</taxon>
        <taxon>Viridiplantae</taxon>
        <taxon>Streptophyta</taxon>
        <taxon>Embryophyta</taxon>
        <taxon>Tracheophyta</taxon>
        <taxon>Spermatophyta</taxon>
        <taxon>Magnoliopsida</taxon>
        <taxon>Liliopsida</taxon>
        <taxon>Poales</taxon>
        <taxon>Poaceae</taxon>
        <taxon>BOP clade</taxon>
        <taxon>Oryzoideae</taxon>
        <taxon>Oryzeae</taxon>
        <taxon>Oryzinae</taxon>
        <taxon>Oryza</taxon>
    </lineage>
</organism>
<sequence>MGRTYLAEATSLGRAKINVIFMKTVMGCRARSQPLRCCSRTLVTVCWTRTVTLTQPLRWRAAMSRGSQEGDLDDDPGMER</sequence>
<proteinExistence type="predicted"/>
<dbReference type="HOGENOM" id="CLU_2593892_0_0_1"/>
<reference evidence="1" key="1">
    <citation type="submission" date="2015-04" db="UniProtKB">
        <authorList>
            <consortium name="EnsemblPlants"/>
        </authorList>
    </citation>
    <scope>IDENTIFICATION</scope>
    <source>
        <strain evidence="1">SL10</strain>
    </source>
</reference>
<dbReference type="EnsemblPlants" id="ONIVA04G02300.3">
    <property type="protein sequence ID" value="ONIVA04G02300.3"/>
    <property type="gene ID" value="ONIVA04G02300"/>
</dbReference>
<dbReference type="AlphaFoldDB" id="A0A0E0GXS1"/>